<keyword evidence="2" id="KW-1185">Reference proteome</keyword>
<accession>A0A7J7KX50</accession>
<dbReference type="Proteomes" id="UP000541444">
    <property type="component" value="Unassembled WGS sequence"/>
</dbReference>
<comment type="caution">
    <text evidence="1">The sequence shown here is derived from an EMBL/GenBank/DDBJ whole genome shotgun (WGS) entry which is preliminary data.</text>
</comment>
<proteinExistence type="predicted"/>
<sequence length="53" mass="6243">MYFSISNIGAFQTSACKWGSSHRCLVERRHKIHGMALDRRSRAIYIYAWKPQN</sequence>
<evidence type="ECO:0000313" key="1">
    <source>
        <dbReference type="EMBL" id="KAF6134933.1"/>
    </source>
</evidence>
<dbReference type="AlphaFoldDB" id="A0A7J7KX50"/>
<name>A0A7J7KX50_9MAGN</name>
<gene>
    <name evidence="1" type="ORF">GIB67_002334</name>
</gene>
<organism evidence="1 2">
    <name type="scientific">Kingdonia uniflora</name>
    <dbReference type="NCBI Taxonomy" id="39325"/>
    <lineage>
        <taxon>Eukaryota</taxon>
        <taxon>Viridiplantae</taxon>
        <taxon>Streptophyta</taxon>
        <taxon>Embryophyta</taxon>
        <taxon>Tracheophyta</taxon>
        <taxon>Spermatophyta</taxon>
        <taxon>Magnoliopsida</taxon>
        <taxon>Ranunculales</taxon>
        <taxon>Circaeasteraceae</taxon>
        <taxon>Kingdonia</taxon>
    </lineage>
</organism>
<protein>
    <submittedName>
        <fullName evidence="1">Uncharacterized protein</fullName>
    </submittedName>
</protein>
<reference evidence="1 2" key="1">
    <citation type="journal article" date="2020" name="IScience">
        <title>Genome Sequencing of the Endangered Kingdonia uniflora (Circaeasteraceae, Ranunculales) Reveals Potential Mechanisms of Evolutionary Specialization.</title>
        <authorList>
            <person name="Sun Y."/>
            <person name="Deng T."/>
            <person name="Zhang A."/>
            <person name="Moore M.J."/>
            <person name="Landis J.B."/>
            <person name="Lin N."/>
            <person name="Zhang H."/>
            <person name="Zhang X."/>
            <person name="Huang J."/>
            <person name="Zhang X."/>
            <person name="Sun H."/>
            <person name="Wang H."/>
        </authorList>
    </citation>
    <scope>NUCLEOTIDE SEQUENCE [LARGE SCALE GENOMIC DNA]</scope>
    <source>
        <strain evidence="1">TB1705</strain>
        <tissue evidence="1">Leaf</tissue>
    </source>
</reference>
<evidence type="ECO:0000313" key="2">
    <source>
        <dbReference type="Proteomes" id="UP000541444"/>
    </source>
</evidence>
<dbReference type="EMBL" id="JACGCM010002827">
    <property type="protein sequence ID" value="KAF6134933.1"/>
    <property type="molecule type" value="Genomic_DNA"/>
</dbReference>